<proteinExistence type="predicted"/>
<feature type="signal peptide" evidence="1">
    <location>
        <begin position="1"/>
        <end position="23"/>
    </location>
</feature>
<dbReference type="AlphaFoldDB" id="A0A5J9VIU5"/>
<evidence type="ECO:0000313" key="5">
    <source>
        <dbReference type="Proteomes" id="UP000324897"/>
    </source>
</evidence>
<dbReference type="GO" id="GO:0005975">
    <property type="term" value="P:carbohydrate metabolic process"/>
    <property type="evidence" value="ECO:0007669"/>
    <property type="project" value="InterPro"/>
</dbReference>
<feature type="non-terminal residue" evidence="4">
    <location>
        <position position="1"/>
    </location>
</feature>
<dbReference type="GO" id="GO:0005576">
    <property type="term" value="C:extracellular region"/>
    <property type="evidence" value="ECO:0007669"/>
    <property type="project" value="TreeGrafter"/>
</dbReference>
<dbReference type="EMBL" id="RWGY01000723">
    <property type="protein sequence ID" value="TVT99389.1"/>
    <property type="molecule type" value="Genomic_DNA"/>
</dbReference>
<dbReference type="InterPro" id="IPR050542">
    <property type="entry name" value="Glycosyl_Hydrlase18_Chitinase"/>
</dbReference>
<dbReference type="PROSITE" id="PS51910">
    <property type="entry name" value="GH18_2"/>
    <property type="match status" value="1"/>
</dbReference>
<dbReference type="Proteomes" id="UP000324897">
    <property type="component" value="Unassembled WGS sequence"/>
</dbReference>
<feature type="domain" description="GH18" evidence="2">
    <location>
        <begin position="25"/>
        <end position="81"/>
    </location>
</feature>
<keyword evidence="5" id="KW-1185">Reference proteome</keyword>
<dbReference type="PANTHER" id="PTHR45708:SF65">
    <property type="entry name" value="CHITINASE"/>
    <property type="match status" value="1"/>
</dbReference>
<evidence type="ECO:0000256" key="1">
    <source>
        <dbReference type="SAM" id="SignalP"/>
    </source>
</evidence>
<dbReference type="OrthoDB" id="1716288at2759"/>
<sequence length="81" mass="8508">MACSCKLVCAYLLLAHAAAVSGAAVNIGVYWGQNSNEGSLAETCGTRLYSMVILSFLSSFGYRITPVINLAGHCGPRPEPN</sequence>
<dbReference type="Gramene" id="TVU35457">
    <property type="protein sequence ID" value="TVU35457"/>
    <property type="gene ID" value="EJB05_17347"/>
</dbReference>
<evidence type="ECO:0000259" key="2">
    <source>
        <dbReference type="PROSITE" id="PS51910"/>
    </source>
</evidence>
<dbReference type="InterPro" id="IPR001223">
    <property type="entry name" value="Glyco_hydro18_cat"/>
</dbReference>
<dbReference type="InterPro" id="IPR017853">
    <property type="entry name" value="GH"/>
</dbReference>
<name>A0A5J9VIU5_9POAL</name>
<dbReference type="EMBL" id="RWGY01000009">
    <property type="protein sequence ID" value="TVU35457.1"/>
    <property type="molecule type" value="Genomic_DNA"/>
</dbReference>
<reference evidence="4 5" key="1">
    <citation type="journal article" date="2019" name="Sci. Rep.">
        <title>A high-quality genome of Eragrostis curvula grass provides insights into Poaceae evolution and supports new strategies to enhance forage quality.</title>
        <authorList>
            <person name="Carballo J."/>
            <person name="Santos B.A.C.M."/>
            <person name="Zappacosta D."/>
            <person name="Garbus I."/>
            <person name="Selva J.P."/>
            <person name="Gallo C.A."/>
            <person name="Diaz A."/>
            <person name="Albertini E."/>
            <person name="Caccamo M."/>
            <person name="Echenique V."/>
        </authorList>
    </citation>
    <scope>NUCLEOTIDE SEQUENCE [LARGE SCALE GENOMIC DNA]</scope>
    <source>
        <strain evidence="5">cv. Victoria</strain>
        <tissue evidence="4">Leaf</tissue>
    </source>
</reference>
<dbReference type="Gramene" id="TVT99389">
    <property type="protein sequence ID" value="TVT99389"/>
    <property type="gene ID" value="EJB05_55277"/>
</dbReference>
<keyword evidence="1" id="KW-0732">Signal</keyword>
<evidence type="ECO:0000313" key="4">
    <source>
        <dbReference type="EMBL" id="TVU35457.1"/>
    </source>
</evidence>
<organism evidence="4 5">
    <name type="scientific">Eragrostis curvula</name>
    <name type="common">weeping love grass</name>
    <dbReference type="NCBI Taxonomy" id="38414"/>
    <lineage>
        <taxon>Eukaryota</taxon>
        <taxon>Viridiplantae</taxon>
        <taxon>Streptophyta</taxon>
        <taxon>Embryophyta</taxon>
        <taxon>Tracheophyta</taxon>
        <taxon>Spermatophyta</taxon>
        <taxon>Magnoliopsida</taxon>
        <taxon>Liliopsida</taxon>
        <taxon>Poales</taxon>
        <taxon>Poaceae</taxon>
        <taxon>PACMAD clade</taxon>
        <taxon>Chloridoideae</taxon>
        <taxon>Eragrostideae</taxon>
        <taxon>Eragrostidinae</taxon>
        <taxon>Eragrostis</taxon>
    </lineage>
</organism>
<dbReference type="Gene3D" id="3.20.20.80">
    <property type="entry name" value="Glycosidases"/>
    <property type="match status" value="1"/>
</dbReference>
<feature type="chain" id="PRO_5033491049" description="GH18 domain-containing protein" evidence="1">
    <location>
        <begin position="24"/>
        <end position="81"/>
    </location>
</feature>
<evidence type="ECO:0000313" key="3">
    <source>
        <dbReference type="EMBL" id="TVT99389.1"/>
    </source>
</evidence>
<dbReference type="GO" id="GO:0004568">
    <property type="term" value="F:chitinase activity"/>
    <property type="evidence" value="ECO:0007669"/>
    <property type="project" value="TreeGrafter"/>
</dbReference>
<dbReference type="SUPFAM" id="SSF51445">
    <property type="entry name" value="(Trans)glycosidases"/>
    <property type="match status" value="1"/>
</dbReference>
<dbReference type="PANTHER" id="PTHR45708">
    <property type="entry name" value="ENDOCHITINASE"/>
    <property type="match status" value="1"/>
</dbReference>
<accession>A0A5J9VIU5</accession>
<comment type="caution">
    <text evidence="4">The sequence shown here is derived from an EMBL/GenBank/DDBJ whole genome shotgun (WGS) entry which is preliminary data.</text>
</comment>
<gene>
    <name evidence="4" type="ORF">EJB05_17347</name>
    <name evidence="3" type="ORF">EJB05_55277</name>
</gene>
<protein>
    <recommendedName>
        <fullName evidence="2">GH18 domain-containing protein</fullName>
    </recommendedName>
</protein>